<dbReference type="Gene3D" id="2.40.110.10">
    <property type="entry name" value="Butyryl-CoA Dehydrogenase, subunit A, domain 2"/>
    <property type="match status" value="1"/>
</dbReference>
<dbReference type="RefSeq" id="WP_007005535.1">
    <property type="nucleotide sequence ID" value="NZ_GG770783.1"/>
</dbReference>
<evidence type="ECO:0000259" key="3">
    <source>
        <dbReference type="Pfam" id="PF02770"/>
    </source>
</evidence>
<dbReference type="CDD" id="cd00567">
    <property type="entry name" value="ACAD"/>
    <property type="match status" value="1"/>
</dbReference>
<dbReference type="InterPro" id="IPR013786">
    <property type="entry name" value="AcylCoA_DH/ox_N"/>
</dbReference>
<evidence type="ECO:0000256" key="1">
    <source>
        <dbReference type="ARBA" id="ARBA00022630"/>
    </source>
</evidence>
<dbReference type="InterPro" id="IPR013107">
    <property type="entry name" value="Acyl-CoA_DH_C"/>
</dbReference>
<dbReference type="Pfam" id="PF08028">
    <property type="entry name" value="Acyl-CoA_dh_2"/>
    <property type="match status" value="1"/>
</dbReference>
<dbReference type="Pfam" id="PF02770">
    <property type="entry name" value="Acyl-CoA_dh_M"/>
    <property type="match status" value="1"/>
</dbReference>
<keyword evidence="2" id="KW-0560">Oxidoreductase</keyword>
<accession>D5RGS5</accession>
<reference evidence="6 7" key="1">
    <citation type="submission" date="2010-04" db="EMBL/GenBank/DDBJ databases">
        <authorList>
            <person name="Qin X."/>
            <person name="Bachman B."/>
            <person name="Battles P."/>
            <person name="Bell A."/>
            <person name="Bess C."/>
            <person name="Bickham C."/>
            <person name="Chaboub L."/>
            <person name="Chen D."/>
            <person name="Coyle M."/>
            <person name="Deiros D.R."/>
            <person name="Dinh H."/>
            <person name="Forbes L."/>
            <person name="Fowler G."/>
            <person name="Francisco L."/>
            <person name="Fu Q."/>
            <person name="Gubbala S."/>
            <person name="Hale W."/>
            <person name="Han Y."/>
            <person name="Hemphill L."/>
            <person name="Highlander S.K."/>
            <person name="Hirani K."/>
            <person name="Hogues M."/>
            <person name="Jackson L."/>
            <person name="Jakkamsetti A."/>
            <person name="Javaid M."/>
            <person name="Jiang H."/>
            <person name="Korchina V."/>
            <person name="Kovar C."/>
            <person name="Lara F."/>
            <person name="Lee S."/>
            <person name="Mata R."/>
            <person name="Mathew T."/>
            <person name="Moen C."/>
            <person name="Morales K."/>
            <person name="Munidasa M."/>
            <person name="Nazareth L."/>
            <person name="Ngo R."/>
            <person name="Nguyen L."/>
            <person name="Okwuonu G."/>
            <person name="Ongeri F."/>
            <person name="Patil S."/>
            <person name="Petrosino J."/>
            <person name="Pham C."/>
            <person name="Pham P."/>
            <person name="Pu L.-L."/>
            <person name="Puazo M."/>
            <person name="Raj R."/>
            <person name="Reid J."/>
            <person name="Rouhana J."/>
            <person name="Saada N."/>
            <person name="Shang Y."/>
            <person name="Simmons D."/>
            <person name="Thornton R."/>
            <person name="Warren J."/>
            <person name="Weissenberger G."/>
            <person name="Zhang J."/>
            <person name="Zhang L."/>
            <person name="Zhou C."/>
            <person name="Zhu D."/>
            <person name="Muzny D."/>
            <person name="Worley K."/>
            <person name="Gibbs R."/>
        </authorList>
    </citation>
    <scope>NUCLEOTIDE SEQUENCE [LARGE SCALE GENOMIC DNA]</scope>
    <source>
        <strain evidence="6 7">ATCC 49957</strain>
    </source>
</reference>
<dbReference type="HOGENOM" id="CLU_018204_3_2_5"/>
<keyword evidence="1" id="KW-0285">Flavoprotein</keyword>
<evidence type="ECO:0000313" key="7">
    <source>
        <dbReference type="Proteomes" id="UP000005324"/>
    </source>
</evidence>
<feature type="domain" description="Acyl-CoA dehydrogenase/oxidase N-terminal" evidence="4">
    <location>
        <begin position="20"/>
        <end position="85"/>
    </location>
</feature>
<dbReference type="SUPFAM" id="SSF47203">
    <property type="entry name" value="Acyl-CoA dehydrogenase C-terminal domain-like"/>
    <property type="match status" value="1"/>
</dbReference>
<evidence type="ECO:0000313" key="6">
    <source>
        <dbReference type="EMBL" id="EFH13486.1"/>
    </source>
</evidence>
<dbReference type="PANTHER" id="PTHR43831">
    <property type="entry name" value="ISOBUTYRYL-COA DEHYDROGENASE"/>
    <property type="match status" value="1"/>
</dbReference>
<evidence type="ECO:0000259" key="4">
    <source>
        <dbReference type="Pfam" id="PF02771"/>
    </source>
</evidence>
<dbReference type="InterPro" id="IPR037069">
    <property type="entry name" value="AcylCoA_DH/ox_N_sf"/>
</dbReference>
<dbReference type="InterPro" id="IPR006091">
    <property type="entry name" value="Acyl-CoA_Oxase/DH_mid-dom"/>
</dbReference>
<protein>
    <submittedName>
        <fullName evidence="6">Acyl-CoA dehydrogenase, C-terminal domain protein</fullName>
    </submittedName>
</protein>
<dbReference type="SUPFAM" id="SSF56645">
    <property type="entry name" value="Acyl-CoA dehydrogenase NM domain-like"/>
    <property type="match status" value="1"/>
</dbReference>
<dbReference type="Gene3D" id="1.10.540.10">
    <property type="entry name" value="Acyl-CoA dehydrogenase/oxidase, N-terminal domain"/>
    <property type="match status" value="1"/>
</dbReference>
<proteinExistence type="predicted"/>
<dbReference type="InterPro" id="IPR009100">
    <property type="entry name" value="AcylCoA_DH/oxidase_NM_dom_sf"/>
</dbReference>
<dbReference type="InterPro" id="IPR036250">
    <property type="entry name" value="AcylCo_DH-like_C"/>
</dbReference>
<dbReference type="PIRSF" id="PIRSF016578">
    <property type="entry name" value="HsaA"/>
    <property type="match status" value="1"/>
</dbReference>
<name>D5RGS5_9PROT</name>
<evidence type="ECO:0000259" key="5">
    <source>
        <dbReference type="Pfam" id="PF08028"/>
    </source>
</evidence>
<feature type="domain" description="Acyl-CoA oxidase/dehydrogenase middle" evidence="3">
    <location>
        <begin position="123"/>
        <end position="213"/>
    </location>
</feature>
<comment type="caution">
    <text evidence="6">The sequence shown here is derived from an EMBL/GenBank/DDBJ whole genome shotgun (WGS) entry which is preliminary data.</text>
</comment>
<dbReference type="GO" id="GO:0016627">
    <property type="term" value="F:oxidoreductase activity, acting on the CH-CH group of donors"/>
    <property type="evidence" value="ECO:0007669"/>
    <property type="project" value="InterPro"/>
</dbReference>
<sequence>MIDGLILHQDPVAALVRGFAEGAAAHDRAGSFPHENFFRLHQAGLLGLTAPVEWGGEAAGLARCAALVGRIAEGCPATALVLAMQFIQLRQVTRDPAWPEALRARLALGAVERGELVNALRVEPELGTPARGGLPATILRRTPSGWSLSGRKIYSTGAPALRWYLVWARTDEASPRTGTVLVDARSPGVRIEESWDQAGLRASGSHDVVFEEVALPPEAAPDLRAPADWARPDDSAAAWNTLLIAALYTGVARAARDWLLGFLHRRVPASLGAPLATLPRMQEAVGRIEGLLLANQRLIASAAAAEDAGTPPSATESALLKALAAENAITMVQEAVALCGNHALARSNPLERHLRDVLCARIHTPQQDAAHLQAGRRALGLG</sequence>
<dbReference type="AlphaFoldDB" id="D5RGS5"/>
<organism evidence="6 7">
    <name type="scientific">Pseudoroseomonas cervicalis ATCC 49957</name>
    <dbReference type="NCBI Taxonomy" id="525371"/>
    <lineage>
        <taxon>Bacteria</taxon>
        <taxon>Pseudomonadati</taxon>
        <taxon>Pseudomonadota</taxon>
        <taxon>Alphaproteobacteria</taxon>
        <taxon>Acetobacterales</taxon>
        <taxon>Roseomonadaceae</taxon>
        <taxon>Roseomonas</taxon>
    </lineage>
</organism>
<keyword evidence="7" id="KW-1185">Reference proteome</keyword>
<dbReference type="InterPro" id="IPR046373">
    <property type="entry name" value="Acyl-CoA_Oxase/DH_mid-dom_sf"/>
</dbReference>
<dbReference type="OrthoDB" id="2986495at2"/>
<feature type="domain" description="Acyl-CoA dehydrogenase C-terminal" evidence="5">
    <location>
        <begin position="242"/>
        <end position="364"/>
    </location>
</feature>
<dbReference type="Gene3D" id="1.20.140.10">
    <property type="entry name" value="Butyryl-CoA Dehydrogenase, subunit A, domain 3"/>
    <property type="match status" value="1"/>
</dbReference>
<dbReference type="EMBL" id="ADVL01000059">
    <property type="protein sequence ID" value="EFH13486.1"/>
    <property type="molecule type" value="Genomic_DNA"/>
</dbReference>
<dbReference type="Pfam" id="PF02771">
    <property type="entry name" value="Acyl-CoA_dh_N"/>
    <property type="match status" value="1"/>
</dbReference>
<dbReference type="Proteomes" id="UP000005324">
    <property type="component" value="Unassembled WGS sequence"/>
</dbReference>
<evidence type="ECO:0000256" key="2">
    <source>
        <dbReference type="ARBA" id="ARBA00023002"/>
    </source>
</evidence>
<dbReference type="GO" id="GO:0050660">
    <property type="term" value="F:flavin adenine dinucleotide binding"/>
    <property type="evidence" value="ECO:0007669"/>
    <property type="project" value="InterPro"/>
</dbReference>
<dbReference type="InterPro" id="IPR052547">
    <property type="entry name" value="Mito_Isobutyryl-CoADH"/>
</dbReference>
<gene>
    <name evidence="6" type="primary">acd</name>
    <name evidence="6" type="ORF">HMPREF0731_0284</name>
</gene>
<dbReference type="PANTHER" id="PTHR43831:SF1">
    <property type="entry name" value="ISOBUTYRYL-COA DEHYDROGENASE, MITOCHONDRIAL"/>
    <property type="match status" value="1"/>
</dbReference>